<keyword evidence="1" id="KW-0378">Hydrolase</keyword>
<protein>
    <submittedName>
        <fullName evidence="6">Endo-1,4-beta-xylanase</fullName>
    </submittedName>
</protein>
<keyword evidence="4" id="KW-1133">Transmembrane helix</keyword>
<feature type="non-terminal residue" evidence="6">
    <location>
        <position position="93"/>
    </location>
</feature>
<dbReference type="SUPFAM" id="SSF51445">
    <property type="entry name" value="(Trans)glycosidases"/>
    <property type="match status" value="1"/>
</dbReference>
<dbReference type="Pfam" id="PF00331">
    <property type="entry name" value="Glyco_hydro_10"/>
    <property type="match status" value="1"/>
</dbReference>
<feature type="transmembrane region" description="Helical" evidence="4">
    <location>
        <begin position="17"/>
        <end position="37"/>
    </location>
</feature>
<reference evidence="6 7" key="1">
    <citation type="submission" date="2024-09" db="EMBL/GenBank/DDBJ databases">
        <authorList>
            <person name="Sun Q."/>
            <person name="Mori K."/>
        </authorList>
    </citation>
    <scope>NUCLEOTIDE SEQUENCE [LARGE SCALE GENOMIC DNA]</scope>
    <source>
        <strain evidence="6 7">JCM 3143</strain>
    </source>
</reference>
<keyword evidence="4" id="KW-0812">Transmembrane</keyword>
<accession>A0ABV5SGK4</accession>
<dbReference type="InterPro" id="IPR017853">
    <property type="entry name" value="GH"/>
</dbReference>
<feature type="domain" description="GH10" evidence="5">
    <location>
        <begin position="47"/>
        <end position="93"/>
    </location>
</feature>
<evidence type="ECO:0000256" key="1">
    <source>
        <dbReference type="ARBA" id="ARBA00022801"/>
    </source>
</evidence>
<keyword evidence="4" id="KW-0472">Membrane</keyword>
<sequence length="93" mass="9583">MSANAIPSPGTRRPLRWPLIVGGLGVLTVTMALVAPLRADAAASTLGAAAAQSGRYFGTAISAGRLGDSQYTTIAGREFSMVTPENEMKMDAT</sequence>
<evidence type="ECO:0000256" key="3">
    <source>
        <dbReference type="ARBA" id="ARBA00023326"/>
    </source>
</evidence>
<evidence type="ECO:0000313" key="6">
    <source>
        <dbReference type="EMBL" id="MFB9629958.1"/>
    </source>
</evidence>
<evidence type="ECO:0000259" key="5">
    <source>
        <dbReference type="Pfam" id="PF00331"/>
    </source>
</evidence>
<dbReference type="EMBL" id="JBHMBW010000075">
    <property type="protein sequence ID" value="MFB9629958.1"/>
    <property type="molecule type" value="Genomic_DNA"/>
</dbReference>
<gene>
    <name evidence="6" type="ORF">ACFFSA_43390</name>
</gene>
<organism evidence="6 7">
    <name type="scientific">Nonomuraea helvata</name>
    <dbReference type="NCBI Taxonomy" id="37484"/>
    <lineage>
        <taxon>Bacteria</taxon>
        <taxon>Bacillati</taxon>
        <taxon>Actinomycetota</taxon>
        <taxon>Actinomycetes</taxon>
        <taxon>Streptosporangiales</taxon>
        <taxon>Streptosporangiaceae</taxon>
        <taxon>Nonomuraea</taxon>
    </lineage>
</organism>
<keyword evidence="2" id="KW-0119">Carbohydrate metabolism</keyword>
<dbReference type="RefSeq" id="WP_378521061.1">
    <property type="nucleotide sequence ID" value="NZ_JBHMBW010000075.1"/>
</dbReference>
<keyword evidence="7" id="KW-1185">Reference proteome</keyword>
<evidence type="ECO:0000256" key="4">
    <source>
        <dbReference type="SAM" id="Phobius"/>
    </source>
</evidence>
<keyword evidence="3" id="KW-0624">Polysaccharide degradation</keyword>
<evidence type="ECO:0000313" key="7">
    <source>
        <dbReference type="Proteomes" id="UP001589532"/>
    </source>
</evidence>
<proteinExistence type="predicted"/>
<name>A0ABV5SGK4_9ACTN</name>
<dbReference type="Gene3D" id="3.20.20.80">
    <property type="entry name" value="Glycosidases"/>
    <property type="match status" value="1"/>
</dbReference>
<comment type="caution">
    <text evidence="6">The sequence shown here is derived from an EMBL/GenBank/DDBJ whole genome shotgun (WGS) entry which is preliminary data.</text>
</comment>
<dbReference type="Proteomes" id="UP001589532">
    <property type="component" value="Unassembled WGS sequence"/>
</dbReference>
<dbReference type="InterPro" id="IPR001000">
    <property type="entry name" value="GH10_dom"/>
</dbReference>
<evidence type="ECO:0000256" key="2">
    <source>
        <dbReference type="ARBA" id="ARBA00023277"/>
    </source>
</evidence>